<comment type="caution">
    <text evidence="2">The sequence shown here is derived from an EMBL/GenBank/DDBJ whole genome shotgun (WGS) entry which is preliminary data.</text>
</comment>
<gene>
    <name evidence="2" type="ORF">HID58_013630</name>
</gene>
<evidence type="ECO:0008006" key="4">
    <source>
        <dbReference type="Google" id="ProtNLM"/>
    </source>
</evidence>
<organism evidence="2 3">
    <name type="scientific">Brassica napus</name>
    <name type="common">Rape</name>
    <dbReference type="NCBI Taxonomy" id="3708"/>
    <lineage>
        <taxon>Eukaryota</taxon>
        <taxon>Viridiplantae</taxon>
        <taxon>Streptophyta</taxon>
        <taxon>Embryophyta</taxon>
        <taxon>Tracheophyta</taxon>
        <taxon>Spermatophyta</taxon>
        <taxon>Magnoliopsida</taxon>
        <taxon>eudicotyledons</taxon>
        <taxon>Gunneridae</taxon>
        <taxon>Pentapetalae</taxon>
        <taxon>rosids</taxon>
        <taxon>malvids</taxon>
        <taxon>Brassicales</taxon>
        <taxon>Brassicaceae</taxon>
        <taxon>Brassiceae</taxon>
        <taxon>Brassica</taxon>
    </lineage>
</organism>
<accession>A0ABQ8E500</accession>
<keyword evidence="3" id="KW-1185">Reference proteome</keyword>
<dbReference type="Proteomes" id="UP000824890">
    <property type="component" value="Unassembled WGS sequence"/>
</dbReference>
<evidence type="ECO:0000313" key="3">
    <source>
        <dbReference type="Proteomes" id="UP000824890"/>
    </source>
</evidence>
<reference evidence="2 3" key="1">
    <citation type="submission" date="2021-05" db="EMBL/GenBank/DDBJ databases">
        <title>Genome Assembly of Synthetic Allotetraploid Brassica napus Reveals Homoeologous Exchanges between Subgenomes.</title>
        <authorList>
            <person name="Davis J.T."/>
        </authorList>
    </citation>
    <scope>NUCLEOTIDE SEQUENCE [LARGE SCALE GENOMIC DNA]</scope>
    <source>
        <strain evidence="3">cv. Da-Ae</strain>
        <tissue evidence="2">Seedling</tissue>
    </source>
</reference>
<dbReference type="EMBL" id="JAGKQM010000003">
    <property type="protein sequence ID" value="KAH0936513.1"/>
    <property type="molecule type" value="Genomic_DNA"/>
</dbReference>
<evidence type="ECO:0000313" key="2">
    <source>
        <dbReference type="EMBL" id="KAH0936513.1"/>
    </source>
</evidence>
<evidence type="ECO:0000256" key="1">
    <source>
        <dbReference type="SAM" id="MobiDB-lite"/>
    </source>
</evidence>
<protein>
    <recommendedName>
        <fullName evidence="4">C2H2-type domain-containing protein</fullName>
    </recommendedName>
</protein>
<feature type="region of interest" description="Disordered" evidence="1">
    <location>
        <begin position="146"/>
        <end position="170"/>
    </location>
</feature>
<sequence length="170" mass="18861">MIVGVFQQNGWSFVPCTGCNRKLDKTGTSLLHLCFLQHHRFCVELAVADNNDNATFVVVTLHSNDTSVICLAVVSRIYHNDSRSLRASTLSSIYVSPYNHNQHNHTFTVYAIRENVFFGTQPQTCSINQTTRCDIEPGLLTASSSHQANASNKWDDEPNPAGLEEEGNSC</sequence>
<proteinExistence type="predicted"/>
<name>A0ABQ8E500_BRANA</name>